<dbReference type="Gene3D" id="3.40.50.10810">
    <property type="entry name" value="Tandem AAA-ATPase domain"/>
    <property type="match status" value="1"/>
</dbReference>
<keyword evidence="7" id="KW-1185">Reference proteome</keyword>
<evidence type="ECO:0000259" key="5">
    <source>
        <dbReference type="PROSITE" id="PS51194"/>
    </source>
</evidence>
<accession>A0A2N6PGU4</accession>
<comment type="caution">
    <text evidence="6">The sequence shown here is derived from an EMBL/GenBank/DDBJ whole genome shotgun (WGS) entry which is preliminary data.</text>
</comment>
<dbReference type="Pfam" id="PF08455">
    <property type="entry name" value="SNF2_assoc"/>
    <property type="match status" value="1"/>
</dbReference>
<dbReference type="InterPro" id="IPR013663">
    <property type="entry name" value="Helicase_SWF/SNF/SWI_bac"/>
</dbReference>
<evidence type="ECO:0000259" key="4">
    <source>
        <dbReference type="PROSITE" id="PS51192"/>
    </source>
</evidence>
<dbReference type="PROSITE" id="PS51194">
    <property type="entry name" value="HELICASE_CTER"/>
    <property type="match status" value="1"/>
</dbReference>
<evidence type="ECO:0000259" key="3">
    <source>
        <dbReference type="PROSITE" id="PS50966"/>
    </source>
</evidence>
<dbReference type="Proteomes" id="UP000235703">
    <property type="component" value="Unassembled WGS sequence"/>
</dbReference>
<dbReference type="InterPro" id="IPR038718">
    <property type="entry name" value="SNF2-like_sf"/>
</dbReference>
<dbReference type="GO" id="GO:0008270">
    <property type="term" value="F:zinc ion binding"/>
    <property type="evidence" value="ECO:0007669"/>
    <property type="project" value="UniProtKB-KW"/>
</dbReference>
<gene>
    <name evidence="6" type="ORF">CJ198_08805</name>
</gene>
<keyword evidence="2" id="KW-0863">Zinc-finger</keyword>
<dbReference type="GO" id="GO:0005524">
    <property type="term" value="F:ATP binding"/>
    <property type="evidence" value="ECO:0007669"/>
    <property type="project" value="InterPro"/>
</dbReference>
<dbReference type="AlphaFoldDB" id="A0A2N6PGU4"/>
<feature type="domain" description="Helicase ATP-binding" evidence="4">
    <location>
        <begin position="678"/>
        <end position="845"/>
    </location>
</feature>
<evidence type="ECO:0000313" key="6">
    <source>
        <dbReference type="EMBL" id="PMB97908.1"/>
    </source>
</evidence>
<dbReference type="SMART" id="SM00490">
    <property type="entry name" value="HELICc"/>
    <property type="match status" value="1"/>
</dbReference>
<dbReference type="Gene3D" id="3.40.50.300">
    <property type="entry name" value="P-loop containing nucleotide triphosphate hydrolases"/>
    <property type="match status" value="1"/>
</dbReference>
<dbReference type="RefSeq" id="WP_102162252.1">
    <property type="nucleotide sequence ID" value="NZ_PNFZ01000004.1"/>
</dbReference>
<protein>
    <recommendedName>
        <fullName evidence="8">Helicase</fullName>
    </recommendedName>
</protein>
<evidence type="ECO:0008006" key="8">
    <source>
        <dbReference type="Google" id="ProtNLM"/>
    </source>
</evidence>
<dbReference type="PROSITE" id="PS51192">
    <property type="entry name" value="HELICASE_ATP_BIND_1"/>
    <property type="match status" value="1"/>
</dbReference>
<feature type="domain" description="SWIM-type" evidence="3">
    <location>
        <begin position="58"/>
        <end position="101"/>
    </location>
</feature>
<dbReference type="CDD" id="cd18793">
    <property type="entry name" value="SF2_C_SNF"/>
    <property type="match status" value="1"/>
</dbReference>
<keyword evidence="2" id="KW-0479">Metal-binding</keyword>
<dbReference type="GO" id="GO:0016787">
    <property type="term" value="F:hydrolase activity"/>
    <property type="evidence" value="ECO:0007669"/>
    <property type="project" value="UniProtKB-KW"/>
</dbReference>
<dbReference type="EMBL" id="PNFZ01000004">
    <property type="protein sequence ID" value="PMB97908.1"/>
    <property type="molecule type" value="Genomic_DNA"/>
</dbReference>
<dbReference type="SUPFAM" id="SSF52540">
    <property type="entry name" value="P-loop containing nucleoside triphosphate hydrolases"/>
    <property type="match status" value="2"/>
</dbReference>
<dbReference type="PANTHER" id="PTHR10799">
    <property type="entry name" value="SNF2/RAD54 HELICASE FAMILY"/>
    <property type="match status" value="1"/>
</dbReference>
<proteinExistence type="predicted"/>
<sequence length="1158" mass="129018">MISKLPRVLAPDVDEYLTDVMAERGRDYAEDQRVRRVSWDAEQSTLSGEVVGSGSNIYRVVIRLTKAALSEPDRFEPTSSDCSCPVGFDCKHVGAVLYSIADYGDSDDTAHPRMGLEHVMPPRAVAPQRPDDWRTVLTELQVRRREHTPRPEDTPLAIGFDIERTTTSRWFHGRHRSPLASADVVTLSDIDLGSLSVTLRPLRRGARSNWIKGGLGWRNFTRGLADPPGIRRDHTAALSQLHAQNTTRSYTYGSDPDTAVFSAFDPSLVWLLLARAQDTGIELTGHGVVSEVRVVSSHSPLTLTTASGTEKTIKTADVIVDVVRQPGGYAFTALIDFAGTVPENVFRIGDNAIAFIDRLPGNTIRLTLAETSTPVSEPLGEMLASRTTLSVPDDDAEVFFTEFLPELRGLATLTSHDASAELPEFRDPRLHVEVEFERKQSLLLTWSWEYYGPKRRLPIAHNRWHHREPDLECAVLEEIQRIWPTAATIDDEHLIGIEAAQFAVRVLPRLEDHPDVVVEISGERIDYTELTAPPQVRVTTEATEDRDWFNLAFEVTIDGKRVPFAPLFAALAQHKSHLQLVDNTFFSLDHPAFDRLRELLQEAEALGEWEPERSKISRHQVAIWDELAELADEAVPAREWQESIGQLGSLEELPAPEVPAEVRAELRGYQLDGFRWLAFLWEHSLGGILADDMGLGKTLQTLTLTAHARARAAETGETMPPFLVVAPSSVVSVWQAEAGRFTPELQLAVLDTTTHKRRQPVAEAIAGADVVLTSYTIFRINGEEFTALPWGGFVLDEAQFVKNRAAKTYRVARDVRSPFTLAITGTPMENSLTDLWSLLSLTAPGLFASPVKFKEEYVKPIEKGAALSPESGVLTSADGDAAVQERLNVGRQARLERLRRRVRPFMLRRTKDLVAAELPAKQEHELHVPLEPKHKKLYDLVLQRERKKVLGMVGDLDKHRMTVFRSLTLLRMLALSPQIVSDEYADVPSSKLEALFSGLDEVLGEGHRIIVFSQFTSCLRLVAERLDTAGVDYAYLDGSTRNRGEVIDGFRSGTAPMFLISLKAGGFGLTLTEADYVFLLDPWWNPAAEAQAIDRTHRIGQTKNVMVYRLVAAGTIEEKVLALQQKKARLFDALMDDGRAFSTALTADDVRELFSPAD</sequence>
<dbReference type="InterPro" id="IPR027417">
    <property type="entry name" value="P-loop_NTPase"/>
</dbReference>
<organism evidence="6 7">
    <name type="scientific">Brevibacterium luteolum</name>
    <dbReference type="NCBI Taxonomy" id="199591"/>
    <lineage>
        <taxon>Bacteria</taxon>
        <taxon>Bacillati</taxon>
        <taxon>Actinomycetota</taxon>
        <taxon>Actinomycetes</taxon>
        <taxon>Micrococcales</taxon>
        <taxon>Brevibacteriaceae</taxon>
        <taxon>Brevibacterium</taxon>
    </lineage>
</organism>
<dbReference type="Pfam" id="PF00176">
    <property type="entry name" value="SNF2-rel_dom"/>
    <property type="match status" value="1"/>
</dbReference>
<dbReference type="OrthoDB" id="9760715at2"/>
<dbReference type="Pfam" id="PF04434">
    <property type="entry name" value="SWIM"/>
    <property type="match status" value="1"/>
</dbReference>
<dbReference type="InterPro" id="IPR000330">
    <property type="entry name" value="SNF2_N"/>
</dbReference>
<keyword evidence="2" id="KW-0862">Zinc</keyword>
<keyword evidence="1" id="KW-0378">Hydrolase</keyword>
<dbReference type="PROSITE" id="PS50966">
    <property type="entry name" value="ZF_SWIM"/>
    <property type="match status" value="1"/>
</dbReference>
<feature type="domain" description="Helicase C-terminal" evidence="5">
    <location>
        <begin position="991"/>
        <end position="1151"/>
    </location>
</feature>
<dbReference type="InterPro" id="IPR049730">
    <property type="entry name" value="SNF2/RAD54-like_C"/>
</dbReference>
<name>A0A2N6PGU4_9MICO</name>
<dbReference type="InterPro" id="IPR007527">
    <property type="entry name" value="Znf_SWIM"/>
</dbReference>
<dbReference type="Pfam" id="PF00271">
    <property type="entry name" value="Helicase_C"/>
    <property type="match status" value="1"/>
</dbReference>
<dbReference type="InterPro" id="IPR014001">
    <property type="entry name" value="Helicase_ATP-bd"/>
</dbReference>
<evidence type="ECO:0000313" key="7">
    <source>
        <dbReference type="Proteomes" id="UP000235703"/>
    </source>
</evidence>
<evidence type="ECO:0000256" key="2">
    <source>
        <dbReference type="PROSITE-ProRule" id="PRU00325"/>
    </source>
</evidence>
<evidence type="ECO:0000256" key="1">
    <source>
        <dbReference type="ARBA" id="ARBA00022801"/>
    </source>
</evidence>
<dbReference type="InterPro" id="IPR001650">
    <property type="entry name" value="Helicase_C-like"/>
</dbReference>
<dbReference type="SMART" id="SM00487">
    <property type="entry name" value="DEXDc"/>
    <property type="match status" value="1"/>
</dbReference>
<reference evidence="6 7" key="1">
    <citation type="submission" date="2017-09" db="EMBL/GenBank/DDBJ databases">
        <title>Bacterial strain isolated from the female urinary microbiota.</title>
        <authorList>
            <person name="Thomas-White K."/>
            <person name="Kumar N."/>
            <person name="Forster S."/>
            <person name="Putonti C."/>
            <person name="Lawley T."/>
            <person name="Wolfe A.J."/>
        </authorList>
    </citation>
    <scope>NUCLEOTIDE SEQUENCE [LARGE SCALE GENOMIC DNA]</scope>
    <source>
        <strain evidence="6 7">UMB0680</strain>
    </source>
</reference>